<dbReference type="InterPro" id="IPR011330">
    <property type="entry name" value="Glyco_hydro/deAcase_b/a-brl"/>
</dbReference>
<feature type="signal peptide" evidence="2">
    <location>
        <begin position="1"/>
        <end position="20"/>
    </location>
</feature>
<organism evidence="3 4">
    <name type="scientific">Atopomonas hussainii</name>
    <dbReference type="NCBI Taxonomy" id="1429083"/>
    <lineage>
        <taxon>Bacteria</taxon>
        <taxon>Pseudomonadati</taxon>
        <taxon>Pseudomonadota</taxon>
        <taxon>Gammaproteobacteria</taxon>
        <taxon>Pseudomonadales</taxon>
        <taxon>Pseudomonadaceae</taxon>
        <taxon>Atopomonas</taxon>
    </lineage>
</organism>
<sequence>MSRVRGVSLCLCLLGSSAWANPAAPLPGSLGHTQALPTLPAANSAPTRDTLAAPVKPTPPSPTRKVAAPARTPAAPLQTEPNQPQASKPTPPPAPNGYWLSIIIDDLGGNLARDRQVMALAPEIALAIMPDTAHSKTLAHEAREQGRTILLHMPMAPATGPYALTPEQSPSERAERLQQALQQVPGASGVNNHMGSRMTSDGAGMQQLMQLLAAKRLFFVDSRTAASTQAAASAQQAQLASLSRDVFLDDQNDLAHIRSEWRKGIALAKQQGSALLIGHPYPATLQVLREELPKLASQHVQLLPLKPLIALRGNRAMAAHGSGGIYQPKTTTPAQGGR</sequence>
<dbReference type="PANTHER" id="PTHR30105">
    <property type="entry name" value="UNCHARACTERIZED YIBQ-RELATED"/>
    <property type="match status" value="1"/>
</dbReference>
<feature type="region of interest" description="Disordered" evidence="1">
    <location>
        <begin position="35"/>
        <end position="94"/>
    </location>
</feature>
<keyword evidence="2" id="KW-0732">Signal</keyword>
<dbReference type="PANTHER" id="PTHR30105:SF2">
    <property type="entry name" value="DIVERGENT POLYSACCHARIDE DEACETYLASE SUPERFAMILY"/>
    <property type="match status" value="1"/>
</dbReference>
<keyword evidence="4" id="KW-1185">Reference proteome</keyword>
<evidence type="ECO:0000313" key="3">
    <source>
        <dbReference type="EMBL" id="SEL30724.1"/>
    </source>
</evidence>
<dbReference type="Proteomes" id="UP000185766">
    <property type="component" value="Unassembled WGS sequence"/>
</dbReference>
<dbReference type="SUPFAM" id="SSF88713">
    <property type="entry name" value="Glycoside hydrolase/deacetylase"/>
    <property type="match status" value="1"/>
</dbReference>
<dbReference type="InterPro" id="IPR006837">
    <property type="entry name" value="Divergent_DAC"/>
</dbReference>
<gene>
    <name evidence="3" type="ORF">SAMN05216214_110123</name>
</gene>
<protein>
    <recommendedName>
        <fullName evidence="5">Divergent polysaccharide deacetylase</fullName>
    </recommendedName>
</protein>
<feature type="chain" id="PRO_5010194586" description="Divergent polysaccharide deacetylase" evidence="2">
    <location>
        <begin position="21"/>
        <end position="338"/>
    </location>
</feature>
<dbReference type="CDD" id="cd10936">
    <property type="entry name" value="CE4_DAC2"/>
    <property type="match status" value="1"/>
</dbReference>
<name>A0A1H7P5K3_9GAMM</name>
<reference evidence="3 4" key="1">
    <citation type="submission" date="2016-10" db="EMBL/GenBank/DDBJ databases">
        <authorList>
            <person name="de Groot N.N."/>
        </authorList>
    </citation>
    <scope>NUCLEOTIDE SEQUENCE [LARGE SCALE GENOMIC DNA]</scope>
    <source>
        <strain evidence="3 4">JCM 19513</strain>
    </source>
</reference>
<evidence type="ECO:0000256" key="2">
    <source>
        <dbReference type="SAM" id="SignalP"/>
    </source>
</evidence>
<accession>A0A1H7P5K3</accession>
<dbReference type="Gene3D" id="3.20.20.370">
    <property type="entry name" value="Glycoside hydrolase/deacetylase"/>
    <property type="match status" value="1"/>
</dbReference>
<dbReference type="STRING" id="1429083.GCA_001885685_01750"/>
<proteinExistence type="predicted"/>
<dbReference type="RefSeq" id="WP_083394312.1">
    <property type="nucleotide sequence ID" value="NZ_FOAS01000010.1"/>
</dbReference>
<dbReference type="Pfam" id="PF04748">
    <property type="entry name" value="Polysacc_deac_2"/>
    <property type="match status" value="1"/>
</dbReference>
<dbReference type="EMBL" id="FOAS01000010">
    <property type="protein sequence ID" value="SEL30724.1"/>
    <property type="molecule type" value="Genomic_DNA"/>
</dbReference>
<dbReference type="AlphaFoldDB" id="A0A1H7P5K3"/>
<dbReference type="GO" id="GO:0005975">
    <property type="term" value="P:carbohydrate metabolic process"/>
    <property type="evidence" value="ECO:0007669"/>
    <property type="project" value="InterPro"/>
</dbReference>
<evidence type="ECO:0000313" key="4">
    <source>
        <dbReference type="Proteomes" id="UP000185766"/>
    </source>
</evidence>
<evidence type="ECO:0000256" key="1">
    <source>
        <dbReference type="SAM" id="MobiDB-lite"/>
    </source>
</evidence>
<evidence type="ECO:0008006" key="5">
    <source>
        <dbReference type="Google" id="ProtNLM"/>
    </source>
</evidence>